<comment type="caution">
    <text evidence="2">The sequence shown here is derived from an EMBL/GenBank/DDBJ whole genome shotgun (WGS) entry which is preliminary data.</text>
</comment>
<protein>
    <submittedName>
        <fullName evidence="2">Uncharacterized protein</fullName>
    </submittedName>
</protein>
<gene>
    <name evidence="2" type="ORF">PYX00_003276</name>
</gene>
<dbReference type="AlphaFoldDB" id="A0AAW2I110"/>
<proteinExistence type="predicted"/>
<reference evidence="2" key="1">
    <citation type="journal article" date="2024" name="Gigascience">
        <title>Chromosome-level genome of the poultry shaft louse Menopon gallinae provides insight into the host-switching and adaptive evolution of parasitic lice.</title>
        <authorList>
            <person name="Xu Y."/>
            <person name="Ma L."/>
            <person name="Liu S."/>
            <person name="Liang Y."/>
            <person name="Liu Q."/>
            <person name="He Z."/>
            <person name="Tian L."/>
            <person name="Duan Y."/>
            <person name="Cai W."/>
            <person name="Li H."/>
            <person name="Song F."/>
        </authorList>
    </citation>
    <scope>NUCLEOTIDE SEQUENCE</scope>
    <source>
        <strain evidence="2">Cailab_2023a</strain>
    </source>
</reference>
<name>A0AAW2I110_9NEOP</name>
<evidence type="ECO:0000313" key="2">
    <source>
        <dbReference type="EMBL" id="KAL0275428.1"/>
    </source>
</evidence>
<feature type="compositionally biased region" description="Basic and acidic residues" evidence="1">
    <location>
        <begin position="67"/>
        <end position="82"/>
    </location>
</feature>
<organism evidence="2">
    <name type="scientific">Menopon gallinae</name>
    <name type="common">poultry shaft louse</name>
    <dbReference type="NCBI Taxonomy" id="328185"/>
    <lineage>
        <taxon>Eukaryota</taxon>
        <taxon>Metazoa</taxon>
        <taxon>Ecdysozoa</taxon>
        <taxon>Arthropoda</taxon>
        <taxon>Hexapoda</taxon>
        <taxon>Insecta</taxon>
        <taxon>Pterygota</taxon>
        <taxon>Neoptera</taxon>
        <taxon>Paraneoptera</taxon>
        <taxon>Psocodea</taxon>
        <taxon>Troctomorpha</taxon>
        <taxon>Phthiraptera</taxon>
        <taxon>Amblycera</taxon>
        <taxon>Menoponidae</taxon>
        <taxon>Menopon</taxon>
    </lineage>
</organism>
<accession>A0AAW2I110</accession>
<dbReference type="EMBL" id="JARGDH010000002">
    <property type="protein sequence ID" value="KAL0275428.1"/>
    <property type="molecule type" value="Genomic_DNA"/>
</dbReference>
<feature type="region of interest" description="Disordered" evidence="1">
    <location>
        <begin position="67"/>
        <end position="104"/>
    </location>
</feature>
<sequence>MSDALEKKHEILQRKYKNLRSNHRRLAGVALRLAEALEAFLKDDEKPDMNDILMSCSNMYPGLIEATEKAPAEEAPPDEKEMSPVLEDVDAEKKNLEGGGGRGS</sequence>
<evidence type="ECO:0000256" key="1">
    <source>
        <dbReference type="SAM" id="MobiDB-lite"/>
    </source>
</evidence>